<dbReference type="RefSeq" id="WP_025491566.1">
    <property type="nucleotide sequence ID" value="NZ_CALBAU010000314.1"/>
</dbReference>
<name>A0A3E3IXC4_9FIRM</name>
<protein>
    <submittedName>
        <fullName evidence="2">HD domain-containing protein</fullName>
    </submittedName>
</protein>
<comment type="caution">
    <text evidence="2">The sequence shown here is derived from an EMBL/GenBank/DDBJ whole genome shotgun (WGS) entry which is preliminary data.</text>
</comment>
<evidence type="ECO:0000313" key="2">
    <source>
        <dbReference type="EMBL" id="RGE71511.1"/>
    </source>
</evidence>
<organism evidence="2 3">
    <name type="scientific">Eisenbergiella massiliensis</name>
    <dbReference type="NCBI Taxonomy" id="1720294"/>
    <lineage>
        <taxon>Bacteria</taxon>
        <taxon>Bacillati</taxon>
        <taxon>Bacillota</taxon>
        <taxon>Clostridia</taxon>
        <taxon>Lachnospirales</taxon>
        <taxon>Lachnospiraceae</taxon>
        <taxon>Eisenbergiella</taxon>
    </lineage>
</organism>
<gene>
    <name evidence="2" type="ORF">DWY69_12990</name>
</gene>
<proteinExistence type="predicted"/>
<dbReference type="Proteomes" id="UP000261166">
    <property type="component" value="Unassembled WGS sequence"/>
</dbReference>
<dbReference type="SUPFAM" id="SSF109604">
    <property type="entry name" value="HD-domain/PDEase-like"/>
    <property type="match status" value="1"/>
</dbReference>
<dbReference type="EMBL" id="QVLU01000010">
    <property type="protein sequence ID" value="RGE71511.1"/>
    <property type="molecule type" value="Genomic_DNA"/>
</dbReference>
<dbReference type="OrthoDB" id="9794480at2"/>
<feature type="domain" description="HD" evidence="1">
    <location>
        <begin position="24"/>
        <end position="59"/>
    </location>
</feature>
<dbReference type="Pfam" id="PF01966">
    <property type="entry name" value="HD"/>
    <property type="match status" value="1"/>
</dbReference>
<dbReference type="InterPro" id="IPR006674">
    <property type="entry name" value="HD_domain"/>
</dbReference>
<reference evidence="2 3" key="1">
    <citation type="submission" date="2018-08" db="EMBL/GenBank/DDBJ databases">
        <title>A genome reference for cultivated species of the human gut microbiota.</title>
        <authorList>
            <person name="Zou Y."/>
            <person name="Xue W."/>
            <person name="Luo G."/>
        </authorList>
    </citation>
    <scope>NUCLEOTIDE SEQUENCE [LARGE SCALE GENOMIC DNA]</scope>
    <source>
        <strain evidence="2 3">AF26-4BH</strain>
    </source>
</reference>
<sequence length="87" mass="9715">MLTPEEAGRELDLAAEKMPGPWVRHSISVAENAGLIAVKINGMDSERAYVMELLHDIGRREGFKAVMPYPCRGLLEIKNTNYLAVLF</sequence>
<dbReference type="Gene3D" id="1.10.3210.10">
    <property type="entry name" value="Hypothetical protein af1432"/>
    <property type="match status" value="1"/>
</dbReference>
<evidence type="ECO:0000259" key="1">
    <source>
        <dbReference type="Pfam" id="PF01966"/>
    </source>
</evidence>
<evidence type="ECO:0000313" key="3">
    <source>
        <dbReference type="Proteomes" id="UP000261166"/>
    </source>
</evidence>
<dbReference type="AlphaFoldDB" id="A0A3E3IXC4"/>
<accession>A0A3E3IXC4</accession>